<dbReference type="RefSeq" id="WP_019686735.1">
    <property type="nucleotide sequence ID" value="NZ_CP036496.1"/>
</dbReference>
<organism evidence="1 2">
    <name type="scientific">Paenibacillus polymyxa</name>
    <name type="common">Bacillus polymyxa</name>
    <dbReference type="NCBI Taxonomy" id="1406"/>
    <lineage>
        <taxon>Bacteria</taxon>
        <taxon>Bacillati</taxon>
        <taxon>Bacillota</taxon>
        <taxon>Bacilli</taxon>
        <taxon>Bacillales</taxon>
        <taxon>Paenibacillaceae</taxon>
        <taxon>Paenibacillus</taxon>
    </lineage>
</organism>
<evidence type="ECO:0000313" key="2">
    <source>
        <dbReference type="Proteomes" id="UP000254400"/>
    </source>
</evidence>
<name>A0A378XVE9_PAEPO</name>
<dbReference type="AlphaFoldDB" id="A0A378XVE9"/>
<protein>
    <submittedName>
        <fullName evidence="1">Uncharacterized protein</fullName>
    </submittedName>
</protein>
<accession>A0A378XVE9</accession>
<sequence length="239" mass="27414">MNIQDIKMKTLANLPSYHNGIVIKPKSLRSIAEKGLDTYNQCLSVAAVSKETIFPDLNDEYKDMHLSELIVRSGDAEFLNAYLNSIEFFLDGKFVITENGNLYLDEIEVYYEDLTAITEIIKIQNCAIVALKNDDFNPANERAKKLKERILARKKRIQELKADSSDDDKLTLYDLISIVAANANGINIFNVYDLNYLQFNDQFNRLKITKDYEVNINALIHGADSKQIKLEHWLSKIKE</sequence>
<gene>
    <name evidence="1" type="ORF">NCTC10343_01652</name>
</gene>
<dbReference type="Proteomes" id="UP000254400">
    <property type="component" value="Unassembled WGS sequence"/>
</dbReference>
<reference evidence="1 2" key="1">
    <citation type="submission" date="2018-06" db="EMBL/GenBank/DDBJ databases">
        <authorList>
            <consortium name="Pathogen Informatics"/>
            <person name="Doyle S."/>
        </authorList>
    </citation>
    <scope>NUCLEOTIDE SEQUENCE [LARGE SCALE GENOMIC DNA]</scope>
    <source>
        <strain evidence="1 2">NCTC10343</strain>
    </source>
</reference>
<dbReference type="GeneID" id="93350435"/>
<evidence type="ECO:0000313" key="1">
    <source>
        <dbReference type="EMBL" id="SUA68378.1"/>
    </source>
</evidence>
<dbReference type="EMBL" id="UGSC01000001">
    <property type="protein sequence ID" value="SUA68378.1"/>
    <property type="molecule type" value="Genomic_DNA"/>
</dbReference>
<proteinExistence type="predicted"/>